<dbReference type="InterPro" id="IPR010921">
    <property type="entry name" value="Trp_repressor/repl_initiator"/>
</dbReference>
<protein>
    <submittedName>
        <fullName evidence="1">Mobile element protein</fullName>
    </submittedName>
</protein>
<dbReference type="GO" id="GO:0043565">
    <property type="term" value="F:sequence-specific DNA binding"/>
    <property type="evidence" value="ECO:0007669"/>
    <property type="project" value="InterPro"/>
</dbReference>
<gene>
    <name evidence="1" type="ORF">MNBD_GAMMA17-593</name>
</gene>
<proteinExistence type="predicted"/>
<dbReference type="InterPro" id="IPR036388">
    <property type="entry name" value="WH-like_DNA-bd_sf"/>
</dbReference>
<dbReference type="GO" id="GO:0004803">
    <property type="term" value="F:transposase activity"/>
    <property type="evidence" value="ECO:0007669"/>
    <property type="project" value="InterPro"/>
</dbReference>
<dbReference type="Gene3D" id="1.10.10.10">
    <property type="entry name" value="Winged helix-like DNA-binding domain superfamily/Winged helix DNA-binding domain"/>
    <property type="match status" value="1"/>
</dbReference>
<accession>A0A3B0YZE4</accession>
<dbReference type="EMBL" id="UOFQ01000042">
    <property type="protein sequence ID" value="VAW86435.1"/>
    <property type="molecule type" value="Genomic_DNA"/>
</dbReference>
<dbReference type="InterPro" id="IPR002514">
    <property type="entry name" value="Transposase_8"/>
</dbReference>
<reference evidence="1" key="1">
    <citation type="submission" date="2018-06" db="EMBL/GenBank/DDBJ databases">
        <authorList>
            <person name="Zhirakovskaya E."/>
        </authorList>
    </citation>
    <scope>NUCLEOTIDE SEQUENCE</scope>
</reference>
<dbReference type="GO" id="GO:0006313">
    <property type="term" value="P:DNA transposition"/>
    <property type="evidence" value="ECO:0007669"/>
    <property type="project" value="InterPro"/>
</dbReference>
<evidence type="ECO:0000313" key="1">
    <source>
        <dbReference type="EMBL" id="VAW86435.1"/>
    </source>
</evidence>
<sequence>MSKKRKQHSSEFKAKVALAAVRGDETVPQLAARYGLHPTQINTWKKQLTEQASELFSRGNSSKKANGDVDDLHRVIGQLTVERDFLVRKLNH</sequence>
<name>A0A3B0YZE4_9ZZZZ</name>
<dbReference type="Pfam" id="PF01527">
    <property type="entry name" value="HTH_Tnp_1"/>
    <property type="match status" value="1"/>
</dbReference>
<dbReference type="AlphaFoldDB" id="A0A3B0YZE4"/>
<dbReference type="SUPFAM" id="SSF48295">
    <property type="entry name" value="TrpR-like"/>
    <property type="match status" value="1"/>
</dbReference>
<organism evidence="1">
    <name type="scientific">hydrothermal vent metagenome</name>
    <dbReference type="NCBI Taxonomy" id="652676"/>
    <lineage>
        <taxon>unclassified sequences</taxon>
        <taxon>metagenomes</taxon>
        <taxon>ecological metagenomes</taxon>
    </lineage>
</organism>